<comment type="catalytic activity">
    <reaction evidence="14">
        <text>[GlcNAc-(1-&gt;4)-Mur2Ac(oyl-L-Ala-gamma-D-Glu-L-Lys-D-Ala-D-Ala)](n)-di-trans,octa-cis-undecaprenyl diphosphate + beta-D-GlcNAc-(1-&gt;4)-Mur2Ac(oyl-L-Ala-gamma-D-Glu-L-Lys-D-Ala-D-Ala)-di-trans,octa-cis-undecaprenyl diphosphate = [GlcNAc-(1-&gt;4)-Mur2Ac(oyl-L-Ala-gamma-D-Glu-L-Lys-D-Ala-D-Ala)](n+1)-di-trans,octa-cis-undecaprenyl diphosphate + di-trans,octa-cis-undecaprenyl diphosphate + H(+)</text>
        <dbReference type="Rhea" id="RHEA:23708"/>
        <dbReference type="Rhea" id="RHEA-COMP:9602"/>
        <dbReference type="Rhea" id="RHEA-COMP:9603"/>
        <dbReference type="ChEBI" id="CHEBI:15378"/>
        <dbReference type="ChEBI" id="CHEBI:58405"/>
        <dbReference type="ChEBI" id="CHEBI:60033"/>
        <dbReference type="ChEBI" id="CHEBI:78435"/>
        <dbReference type="EC" id="2.4.99.28"/>
    </reaction>
</comment>
<keyword evidence="12" id="KW-0961">Cell wall biogenesis/degradation</keyword>
<dbReference type="Pfam" id="PF00905">
    <property type="entry name" value="Transpeptidase"/>
    <property type="match status" value="2"/>
</dbReference>
<dbReference type="InterPro" id="IPR036950">
    <property type="entry name" value="PBP_transglycosylase"/>
</dbReference>
<keyword evidence="2" id="KW-1003">Cell membrane</keyword>
<dbReference type="GO" id="GO:0005886">
    <property type="term" value="C:plasma membrane"/>
    <property type="evidence" value="ECO:0007669"/>
    <property type="project" value="UniProtKB-SubCell"/>
</dbReference>
<dbReference type="GO" id="GO:0004180">
    <property type="term" value="F:carboxypeptidase activity"/>
    <property type="evidence" value="ECO:0007669"/>
    <property type="project" value="UniProtKB-KW"/>
</dbReference>
<dbReference type="GO" id="GO:0008360">
    <property type="term" value="P:regulation of cell shape"/>
    <property type="evidence" value="ECO:0007669"/>
    <property type="project" value="UniProtKB-KW"/>
</dbReference>
<name>K2GBD3_9BACT</name>
<dbReference type="InterPro" id="IPR001264">
    <property type="entry name" value="Glyco_trans_51"/>
</dbReference>
<dbReference type="EC" id="2.4.99.28" evidence="13"/>
<evidence type="ECO:0000256" key="6">
    <source>
        <dbReference type="ARBA" id="ARBA00022679"/>
    </source>
</evidence>
<keyword evidence="10 15" id="KW-0472">Membrane</keyword>
<keyword evidence="8" id="KW-0133">Cell shape</keyword>
<proteinExistence type="predicted"/>
<dbReference type="Gene3D" id="1.10.3810.10">
    <property type="entry name" value="Biosynthetic peptidoglycan transglycosylase-like"/>
    <property type="match status" value="1"/>
</dbReference>
<feature type="domain" description="Penicillin-binding protein transpeptidase" evidence="16">
    <location>
        <begin position="578"/>
        <end position="741"/>
    </location>
</feature>
<keyword evidence="5" id="KW-0328">Glycosyltransferase</keyword>
<dbReference type="AlphaFoldDB" id="K2GBD3"/>
<keyword evidence="6" id="KW-0808">Transferase</keyword>
<dbReference type="Pfam" id="PF00912">
    <property type="entry name" value="Transgly"/>
    <property type="match status" value="1"/>
</dbReference>
<evidence type="ECO:0000256" key="14">
    <source>
        <dbReference type="ARBA" id="ARBA00049902"/>
    </source>
</evidence>
<evidence type="ECO:0000256" key="1">
    <source>
        <dbReference type="ARBA" id="ARBA00004236"/>
    </source>
</evidence>
<feature type="domain" description="Penicillin-binding protein transpeptidase" evidence="16">
    <location>
        <begin position="463"/>
        <end position="560"/>
    </location>
</feature>
<keyword evidence="7" id="KW-0378">Hydrolase</keyword>
<dbReference type="GO" id="GO:0006508">
    <property type="term" value="P:proteolysis"/>
    <property type="evidence" value="ECO:0007669"/>
    <property type="project" value="UniProtKB-KW"/>
</dbReference>
<accession>K2GBD3</accession>
<keyword evidence="11" id="KW-0511">Multifunctional enzyme</keyword>
<keyword evidence="9" id="KW-0573">Peptidoglycan synthesis</keyword>
<evidence type="ECO:0000259" key="17">
    <source>
        <dbReference type="Pfam" id="PF00912"/>
    </source>
</evidence>
<dbReference type="SUPFAM" id="SSF56601">
    <property type="entry name" value="beta-lactamase/transpeptidase-like"/>
    <property type="match status" value="1"/>
</dbReference>
<evidence type="ECO:0000256" key="7">
    <source>
        <dbReference type="ARBA" id="ARBA00022801"/>
    </source>
</evidence>
<dbReference type="InterPro" id="IPR001460">
    <property type="entry name" value="PCN-bd_Tpept"/>
</dbReference>
<comment type="caution">
    <text evidence="18">The sequence shown here is derived from an EMBL/GenBank/DDBJ whole genome shotgun (WGS) entry which is preliminary data.</text>
</comment>
<sequence length="1091" mass="128094">MKPILNKELIKKRIKYKQMREKTDEMKSTKFIALHVLWLLLVVFFIFSWVIYITYLHDLPSIKKLWDNILPETTVIYDKNWWELYNLYTDENRTYVWYSQISQTMRDAIISTEDKTFFQNKWFDFKWLVRAWLNYITGKSDRIKWTSTISQQLIKVSFLTSERSLKRKLQEIYLSYQLNTSFSKEKILELYLNKISYWSNAFWIEEASKTFFWKSSKDLWILESSILASIPKGPTYYSPYNHKDRLMGYTYVYKEEAPKDIIRIAETENPSFYKPLSDKLKSIFTDMELKKVWDNIQVCKLEKKFFKESFKIDDSWCTTIDYSKLMDMENSIRIPYDSLQIEKPNEDLSWYVLEYNSWRKDFVLWRMLEDTKIKNDDFKTAMITSIDFKFKKYTENIKYPYFVFYVKEYLEDKYGKDFWAQGWLRIYTTIDPKLQDKAEELVKKQVDINKKTYGASNAALISIDNRNWQIISMVWGADYFSDDKWANVNIVTSERQPGSSFKPIVYANAIAKKPIGPDTPIYDSDAKFWKWEPDNYDRKFMGLMPLKKALDYSRNIPAIKAFFFWGWEDVIIKFANDLWIATLKLGSSYGWPLAIWTWELKPIELAWAYSVFANMWVRRDITPILRIEDKKWNVIDQFRKNSWTQIFSAPASYIISKILSDAWSRPNQYWNNVLTLKDRKVAAKTGTSNKDVSKWKKKEILPWDLWTAGYTPQITTVVWAGNSDGSPTKWNCDGLNCAAPIWHSYMEFAHIGLEKLDFKEPEGTFHATISKVSWRLASSSTPDELKVSSIFAVKPTEYDWGYKSVQVDSLCNWQITDSTPQEAIRTIFTWTSTFPIIDSFNTDWLKSIGKYSAFWADTDMVSNVLETPCERPWREFSGVSISSSLVDWTMIPAWSKSFEIRYDSNNPVIKVLISLDWSVIKTIPVEEQKSWNINTAIDIPEWGHKIEIKAIDKYYYAGSANYVFNTSGEAIQPLPDASTWAASAEPVSIVESPASPAITMTNPLEWDATLSLFRDQTANIRWKISNPSAVTAINAYLNGKLYKIVDWGADFVFPINETKDFEIWTYSIKIEALNSSGKPAIKILELNILSR</sequence>
<organism evidence="18">
    <name type="scientific">uncultured bacterium</name>
    <name type="common">gcode 4</name>
    <dbReference type="NCBI Taxonomy" id="1234023"/>
    <lineage>
        <taxon>Bacteria</taxon>
        <taxon>environmental samples</taxon>
    </lineage>
</organism>
<evidence type="ECO:0000256" key="10">
    <source>
        <dbReference type="ARBA" id="ARBA00023136"/>
    </source>
</evidence>
<evidence type="ECO:0000256" key="13">
    <source>
        <dbReference type="ARBA" id="ARBA00044770"/>
    </source>
</evidence>
<dbReference type="GO" id="GO:0030288">
    <property type="term" value="C:outer membrane-bounded periplasmic space"/>
    <property type="evidence" value="ECO:0007669"/>
    <property type="project" value="TreeGrafter"/>
</dbReference>
<evidence type="ECO:0000256" key="9">
    <source>
        <dbReference type="ARBA" id="ARBA00022984"/>
    </source>
</evidence>
<dbReference type="PANTHER" id="PTHR32282:SF11">
    <property type="entry name" value="PENICILLIN-BINDING PROTEIN 1B"/>
    <property type="match status" value="1"/>
</dbReference>
<evidence type="ECO:0000256" key="5">
    <source>
        <dbReference type="ARBA" id="ARBA00022676"/>
    </source>
</evidence>
<evidence type="ECO:0000259" key="16">
    <source>
        <dbReference type="Pfam" id="PF00905"/>
    </source>
</evidence>
<dbReference type="InterPro" id="IPR012338">
    <property type="entry name" value="Beta-lactam/transpept-like"/>
</dbReference>
<dbReference type="GO" id="GO:0071555">
    <property type="term" value="P:cell wall organization"/>
    <property type="evidence" value="ECO:0007669"/>
    <property type="project" value="UniProtKB-KW"/>
</dbReference>
<dbReference type="GO" id="GO:0008955">
    <property type="term" value="F:peptidoglycan glycosyltransferase activity"/>
    <property type="evidence" value="ECO:0007669"/>
    <property type="project" value="UniProtKB-EC"/>
</dbReference>
<keyword evidence="4" id="KW-0645">Protease</keyword>
<evidence type="ECO:0000256" key="11">
    <source>
        <dbReference type="ARBA" id="ARBA00023268"/>
    </source>
</evidence>
<evidence type="ECO:0000256" key="2">
    <source>
        <dbReference type="ARBA" id="ARBA00022475"/>
    </source>
</evidence>
<reference evidence="18" key="1">
    <citation type="journal article" date="2012" name="Science">
        <title>Fermentation, hydrogen, and sulfur metabolism in multiple uncultivated bacterial phyla.</title>
        <authorList>
            <person name="Wrighton K.C."/>
            <person name="Thomas B.C."/>
            <person name="Sharon I."/>
            <person name="Miller C.S."/>
            <person name="Castelle C.J."/>
            <person name="VerBerkmoes N.C."/>
            <person name="Wilkins M.J."/>
            <person name="Hettich R.L."/>
            <person name="Lipton M.S."/>
            <person name="Williams K.H."/>
            <person name="Long P.E."/>
            <person name="Banfield J.F."/>
        </authorList>
    </citation>
    <scope>NUCLEOTIDE SEQUENCE [LARGE SCALE GENOMIC DNA]</scope>
</reference>
<dbReference type="Gene3D" id="3.40.710.10">
    <property type="entry name" value="DD-peptidase/beta-lactamase superfamily"/>
    <property type="match status" value="1"/>
</dbReference>
<keyword evidence="3" id="KW-0121">Carboxypeptidase</keyword>
<evidence type="ECO:0000256" key="8">
    <source>
        <dbReference type="ARBA" id="ARBA00022960"/>
    </source>
</evidence>
<dbReference type="SUPFAM" id="SSF53955">
    <property type="entry name" value="Lysozyme-like"/>
    <property type="match status" value="1"/>
</dbReference>
<evidence type="ECO:0000256" key="4">
    <source>
        <dbReference type="ARBA" id="ARBA00022670"/>
    </source>
</evidence>
<evidence type="ECO:0000313" key="18">
    <source>
        <dbReference type="EMBL" id="EKE27494.1"/>
    </source>
</evidence>
<gene>
    <name evidence="18" type="ORF">ACD_3C00198G0008</name>
</gene>
<keyword evidence="15" id="KW-0812">Transmembrane</keyword>
<evidence type="ECO:0000256" key="12">
    <source>
        <dbReference type="ARBA" id="ARBA00023316"/>
    </source>
</evidence>
<dbReference type="GO" id="GO:0009252">
    <property type="term" value="P:peptidoglycan biosynthetic process"/>
    <property type="evidence" value="ECO:0007669"/>
    <property type="project" value="UniProtKB-KW"/>
</dbReference>
<comment type="subcellular location">
    <subcellularLocation>
        <location evidence="1">Cell membrane</location>
    </subcellularLocation>
</comment>
<protein>
    <recommendedName>
        <fullName evidence="13">peptidoglycan glycosyltransferase</fullName>
        <ecNumber evidence="13">2.4.99.28</ecNumber>
    </recommendedName>
</protein>
<evidence type="ECO:0000256" key="15">
    <source>
        <dbReference type="SAM" id="Phobius"/>
    </source>
</evidence>
<dbReference type="InterPro" id="IPR023346">
    <property type="entry name" value="Lysozyme-like_dom_sf"/>
</dbReference>
<dbReference type="EMBL" id="AMFJ01000472">
    <property type="protein sequence ID" value="EKE27494.1"/>
    <property type="molecule type" value="Genomic_DNA"/>
</dbReference>
<feature type="transmembrane region" description="Helical" evidence="15">
    <location>
        <begin position="31"/>
        <end position="55"/>
    </location>
</feature>
<dbReference type="InterPro" id="IPR050396">
    <property type="entry name" value="Glycosyltr_51/Transpeptidase"/>
</dbReference>
<dbReference type="GO" id="GO:0008658">
    <property type="term" value="F:penicillin binding"/>
    <property type="evidence" value="ECO:0007669"/>
    <property type="project" value="InterPro"/>
</dbReference>
<feature type="domain" description="Glycosyl transferase family 51" evidence="17">
    <location>
        <begin position="87"/>
        <end position="246"/>
    </location>
</feature>
<keyword evidence="15" id="KW-1133">Transmembrane helix</keyword>
<dbReference type="PANTHER" id="PTHR32282">
    <property type="entry name" value="BINDING PROTEIN TRANSPEPTIDASE, PUTATIVE-RELATED"/>
    <property type="match status" value="1"/>
</dbReference>
<evidence type="ECO:0000256" key="3">
    <source>
        <dbReference type="ARBA" id="ARBA00022645"/>
    </source>
</evidence>